<protein>
    <submittedName>
        <fullName evidence="1">Uncharacterized protein</fullName>
    </submittedName>
</protein>
<organism evidence="1 2">
    <name type="scientific">Candidatus Raymondbacteria bacterium RIFOXYD12_FULL_49_13</name>
    <dbReference type="NCBI Taxonomy" id="1817890"/>
    <lineage>
        <taxon>Bacteria</taxon>
        <taxon>Raymondiibacteriota</taxon>
    </lineage>
</organism>
<proteinExistence type="predicted"/>
<sequence>MVIVRQPGAIRFLFISLALSWFSAVPHALIVTGSGEYVFDDWGFGRKGFSLSAGDISLSTGILECKAIRTLSEMHEKVNGVMPFDDETVEAELCYRFRRPVFSANPDFAFGMWTSSGKDRSFLSGSLPMTVRLFNQRLSLMASAGFRSGPADDNPFTVRIGLNKRTLDYDLGIGFKGWEVHAAISDNEYASVNRSDYRPFLVDTNFFSVFYEVLNPVFNFINAETDPIPSNRIRQISGYFFGPILPVLYVGGLYTSRDSRHDLYLPVADTGSGGLVYAFFPYITPIKEKVFSAILTFVKTWQGTDAFLNELGSKVSFPVYSSGSYRGYYLDPSGNLLAGFQDFYYTYEGLGTMTFDGTIGKIISRGFSVTVKYAWVSRPYIAYCFFCNDSYQYHTIRLEVKKHW</sequence>
<reference evidence="1 2" key="1">
    <citation type="journal article" date="2016" name="Nat. Commun.">
        <title>Thousands of microbial genomes shed light on interconnected biogeochemical processes in an aquifer system.</title>
        <authorList>
            <person name="Anantharaman K."/>
            <person name="Brown C.T."/>
            <person name="Hug L.A."/>
            <person name="Sharon I."/>
            <person name="Castelle C.J."/>
            <person name="Probst A.J."/>
            <person name="Thomas B.C."/>
            <person name="Singh A."/>
            <person name="Wilkins M.J."/>
            <person name="Karaoz U."/>
            <person name="Brodie E.L."/>
            <person name="Williams K.H."/>
            <person name="Hubbard S.S."/>
            <person name="Banfield J.F."/>
        </authorList>
    </citation>
    <scope>NUCLEOTIDE SEQUENCE [LARGE SCALE GENOMIC DNA]</scope>
</reference>
<gene>
    <name evidence="1" type="ORF">A2519_15060</name>
</gene>
<dbReference type="Proteomes" id="UP000179243">
    <property type="component" value="Unassembled WGS sequence"/>
</dbReference>
<evidence type="ECO:0000313" key="2">
    <source>
        <dbReference type="Proteomes" id="UP000179243"/>
    </source>
</evidence>
<dbReference type="AlphaFoldDB" id="A0A1F7F9U8"/>
<dbReference type="EMBL" id="MFYX01000091">
    <property type="protein sequence ID" value="OGK03292.1"/>
    <property type="molecule type" value="Genomic_DNA"/>
</dbReference>
<name>A0A1F7F9U8_UNCRA</name>
<comment type="caution">
    <text evidence="1">The sequence shown here is derived from an EMBL/GenBank/DDBJ whole genome shotgun (WGS) entry which is preliminary data.</text>
</comment>
<accession>A0A1F7F9U8</accession>
<evidence type="ECO:0000313" key="1">
    <source>
        <dbReference type="EMBL" id="OGK03292.1"/>
    </source>
</evidence>